<dbReference type="EMBL" id="JANEYF010002668">
    <property type="protein sequence ID" value="KAJ8943580.1"/>
    <property type="molecule type" value="Genomic_DNA"/>
</dbReference>
<dbReference type="PANTHER" id="PTHR46609:SF8">
    <property type="entry name" value="YQAJ VIRAL RECOMBINASE DOMAIN-CONTAINING PROTEIN"/>
    <property type="match status" value="1"/>
</dbReference>
<dbReference type="InterPro" id="IPR051703">
    <property type="entry name" value="NF-kappa-B_Signaling_Reg"/>
</dbReference>
<evidence type="ECO:0000259" key="1">
    <source>
        <dbReference type="Pfam" id="PF09588"/>
    </source>
</evidence>
<dbReference type="GO" id="GO:0006281">
    <property type="term" value="P:DNA repair"/>
    <property type="evidence" value="ECO:0007669"/>
    <property type="project" value="UniProtKB-ARBA"/>
</dbReference>
<dbReference type="InterPro" id="IPR011335">
    <property type="entry name" value="Restrct_endonuc-II-like"/>
</dbReference>
<keyword evidence="3" id="KW-1185">Reference proteome</keyword>
<dbReference type="InterPro" id="IPR011604">
    <property type="entry name" value="PDDEXK-like_dom_sf"/>
</dbReference>
<gene>
    <name evidence="2" type="ORF">NQ314_009705</name>
</gene>
<comment type="caution">
    <text evidence="2">The sequence shown here is derived from an EMBL/GenBank/DDBJ whole genome shotgun (WGS) entry which is preliminary data.</text>
</comment>
<sequence>MNKSVHFIAASPDSIIDEDNAVVEIKCPYSARNMTPDEGILSRKISFLEKNGSVNENHSWLYQIQGQLHITGLAMCYFAMWTEKGVKVEKINKNDEFWENCMQTK</sequence>
<accession>A0AAV8XX03</accession>
<proteinExistence type="predicted"/>
<dbReference type="InterPro" id="IPR019080">
    <property type="entry name" value="YqaJ_viral_recombinase"/>
</dbReference>
<organism evidence="2 3">
    <name type="scientific">Rhamnusium bicolor</name>
    <dbReference type="NCBI Taxonomy" id="1586634"/>
    <lineage>
        <taxon>Eukaryota</taxon>
        <taxon>Metazoa</taxon>
        <taxon>Ecdysozoa</taxon>
        <taxon>Arthropoda</taxon>
        <taxon>Hexapoda</taxon>
        <taxon>Insecta</taxon>
        <taxon>Pterygota</taxon>
        <taxon>Neoptera</taxon>
        <taxon>Endopterygota</taxon>
        <taxon>Coleoptera</taxon>
        <taxon>Polyphaga</taxon>
        <taxon>Cucujiformia</taxon>
        <taxon>Chrysomeloidea</taxon>
        <taxon>Cerambycidae</taxon>
        <taxon>Lepturinae</taxon>
        <taxon>Rhagiini</taxon>
        <taxon>Rhamnusium</taxon>
    </lineage>
</organism>
<reference evidence="2" key="1">
    <citation type="journal article" date="2023" name="Insect Mol. Biol.">
        <title>Genome sequencing provides insights into the evolution of gene families encoding plant cell wall-degrading enzymes in longhorned beetles.</title>
        <authorList>
            <person name="Shin N.R."/>
            <person name="Okamura Y."/>
            <person name="Kirsch R."/>
            <person name="Pauchet Y."/>
        </authorList>
    </citation>
    <scope>NUCLEOTIDE SEQUENCE</scope>
    <source>
        <strain evidence="2">RBIC_L_NR</strain>
    </source>
</reference>
<dbReference type="SUPFAM" id="SSF52980">
    <property type="entry name" value="Restriction endonuclease-like"/>
    <property type="match status" value="1"/>
</dbReference>
<dbReference type="Pfam" id="PF09588">
    <property type="entry name" value="YqaJ"/>
    <property type="match status" value="1"/>
</dbReference>
<evidence type="ECO:0000313" key="3">
    <source>
        <dbReference type="Proteomes" id="UP001162156"/>
    </source>
</evidence>
<protein>
    <recommendedName>
        <fullName evidence="1">YqaJ viral recombinase domain-containing protein</fullName>
    </recommendedName>
</protein>
<dbReference type="Gene3D" id="3.90.320.10">
    <property type="match status" value="1"/>
</dbReference>
<dbReference type="Proteomes" id="UP001162156">
    <property type="component" value="Unassembled WGS sequence"/>
</dbReference>
<evidence type="ECO:0000313" key="2">
    <source>
        <dbReference type="EMBL" id="KAJ8943580.1"/>
    </source>
</evidence>
<dbReference type="AlphaFoldDB" id="A0AAV8XX03"/>
<dbReference type="PANTHER" id="PTHR46609">
    <property type="entry name" value="EXONUCLEASE, PHAGE-TYPE/RECB, C-TERMINAL DOMAIN-CONTAINING PROTEIN"/>
    <property type="match status" value="1"/>
</dbReference>
<name>A0AAV8XX03_9CUCU</name>
<feature type="domain" description="YqaJ viral recombinase" evidence="1">
    <location>
        <begin position="4"/>
        <end position="73"/>
    </location>
</feature>